<dbReference type="SMR" id="A0A0K0QRG7"/>
<feature type="chain" id="PRO_5005451995" description="Superoxide dismutase [Cu-Zn]" evidence="10">
    <location>
        <begin position="18"/>
        <end position="204"/>
    </location>
</feature>
<reference evidence="12" key="1">
    <citation type="journal article" date="2015" name="Int. J. Mol. Sci.">
        <title>The Sequence Characteristics and Expression Models Reveal Superoxide Dismutase Involved in Cold Response and Fruiting Body Development in Volvariella volvacea.</title>
        <authorList>
            <person name="Yan J.J."/>
            <person name="Zhang L."/>
            <person name="Wang R.Q."/>
            <person name="Xie B."/>
            <person name="Li X."/>
            <person name="Chen R.L."/>
            <person name="Guo L.X."/>
            <person name="Xie B.G."/>
        </authorList>
    </citation>
    <scope>NUCLEOTIDE SEQUENCE</scope>
    <source>
        <strain evidence="12">PYd21</strain>
        <tissue evidence="12">Mycelium</tissue>
    </source>
</reference>
<dbReference type="InterPro" id="IPR036423">
    <property type="entry name" value="SOD-like_Cu/Zn_dom_sf"/>
</dbReference>
<evidence type="ECO:0000313" key="12">
    <source>
        <dbReference type="EMBL" id="AKR15721.1"/>
    </source>
</evidence>
<accession>A0A0K0QRG7</accession>
<dbReference type="PANTHER" id="PTHR10003">
    <property type="entry name" value="SUPEROXIDE DISMUTASE CU-ZN -RELATED"/>
    <property type="match status" value="1"/>
</dbReference>
<keyword evidence="7" id="KW-1015">Disulfide bond</keyword>
<dbReference type="CDD" id="cd00305">
    <property type="entry name" value="Cu-Zn_Superoxide_Dismutase"/>
    <property type="match status" value="1"/>
</dbReference>
<keyword evidence="3 9" id="KW-0862">Zinc</keyword>
<evidence type="ECO:0000313" key="13">
    <source>
        <dbReference type="EMBL" id="WMX75201.1"/>
    </source>
</evidence>
<evidence type="ECO:0000256" key="10">
    <source>
        <dbReference type="SAM" id="SignalP"/>
    </source>
</evidence>
<dbReference type="InterPro" id="IPR024134">
    <property type="entry name" value="SOD_Cu/Zn_/chaperone"/>
</dbReference>
<dbReference type="Pfam" id="PF00080">
    <property type="entry name" value="Sod_Cu"/>
    <property type="match status" value="1"/>
</dbReference>
<reference evidence="13" key="3">
    <citation type="submission" date="2023-09" db="EMBL/GenBank/DDBJ databases">
        <authorList>
            <person name="Sun W."/>
        </authorList>
    </citation>
    <scope>NUCLEOTIDE SEQUENCE</scope>
</reference>
<evidence type="ECO:0000256" key="4">
    <source>
        <dbReference type="ARBA" id="ARBA00022862"/>
    </source>
</evidence>
<evidence type="ECO:0000256" key="6">
    <source>
        <dbReference type="ARBA" id="ARBA00023008"/>
    </source>
</evidence>
<dbReference type="GO" id="GO:0005507">
    <property type="term" value="F:copper ion binding"/>
    <property type="evidence" value="ECO:0007669"/>
    <property type="project" value="InterPro"/>
</dbReference>
<evidence type="ECO:0000256" key="8">
    <source>
        <dbReference type="ARBA" id="ARBA00049204"/>
    </source>
</evidence>
<comment type="cofactor">
    <cofactor evidence="9">
        <name>Zn(2+)</name>
        <dbReference type="ChEBI" id="CHEBI:29105"/>
    </cofactor>
    <text evidence="9">Binds 1 zinc ion per subunit.</text>
</comment>
<dbReference type="Gene3D" id="2.60.40.200">
    <property type="entry name" value="Superoxide dismutase, copper/zinc binding domain"/>
    <property type="match status" value="1"/>
</dbReference>
<dbReference type="PROSITE" id="PS00332">
    <property type="entry name" value="SOD_CU_ZN_2"/>
    <property type="match status" value="1"/>
</dbReference>
<evidence type="ECO:0000256" key="7">
    <source>
        <dbReference type="ARBA" id="ARBA00023157"/>
    </source>
</evidence>
<dbReference type="EC" id="1.15.1.1" evidence="9"/>
<keyword evidence="6 9" id="KW-0186">Copper</keyword>
<feature type="domain" description="Superoxide dismutase copper/zinc binding" evidence="11">
    <location>
        <begin position="64"/>
        <end position="199"/>
    </location>
</feature>
<keyword evidence="4" id="KW-0049">Antioxidant</keyword>
<organism evidence="12">
    <name type="scientific">Volvariella volvacea</name>
    <dbReference type="NCBI Taxonomy" id="36659"/>
    <lineage>
        <taxon>Eukaryota</taxon>
        <taxon>Fungi</taxon>
        <taxon>Dikarya</taxon>
        <taxon>Basidiomycota</taxon>
        <taxon>Agaricomycotina</taxon>
        <taxon>Agaricomycetes</taxon>
        <taxon>Agaricomycetidae</taxon>
        <taxon>Agaricales</taxon>
        <taxon>Pluteineae</taxon>
        <taxon>Pluteaceae</taxon>
        <taxon>Volvariella</taxon>
    </lineage>
</organism>
<feature type="signal peptide" evidence="10">
    <location>
        <begin position="1"/>
        <end position="17"/>
    </location>
</feature>
<keyword evidence="2 9" id="KW-0479">Metal-binding</keyword>
<comment type="function">
    <text evidence="9">Destroys radicals which are normally produced within the cells and which are toxic to biological systems.</text>
</comment>
<dbReference type="FunFam" id="2.60.40.200:FF:000003">
    <property type="entry name" value="Superoxide dismutase [Cu-Zn], chloroplastic"/>
    <property type="match status" value="1"/>
</dbReference>
<evidence type="ECO:0000256" key="5">
    <source>
        <dbReference type="ARBA" id="ARBA00023002"/>
    </source>
</evidence>
<dbReference type="AlphaFoldDB" id="A0A0K0QRG7"/>
<dbReference type="InterPro" id="IPR001424">
    <property type="entry name" value="SOD_Cu_Zn_dom"/>
</dbReference>
<evidence type="ECO:0000259" key="11">
    <source>
        <dbReference type="Pfam" id="PF00080"/>
    </source>
</evidence>
<dbReference type="PRINTS" id="PR00068">
    <property type="entry name" value="CUZNDISMTASE"/>
</dbReference>
<comment type="similarity">
    <text evidence="1 9">Belongs to the Cu-Zn superoxide dismutase family.</text>
</comment>
<evidence type="ECO:0000256" key="3">
    <source>
        <dbReference type="ARBA" id="ARBA00022833"/>
    </source>
</evidence>
<dbReference type="EMBL" id="KP747453">
    <property type="protein sequence ID" value="AKR15721.1"/>
    <property type="molecule type" value="Genomic_DNA"/>
</dbReference>
<name>A0A0K0QRG7_9AGAR</name>
<dbReference type="GO" id="GO:0004784">
    <property type="term" value="F:superoxide dismutase activity"/>
    <property type="evidence" value="ECO:0007669"/>
    <property type="project" value="UniProtKB-EC"/>
</dbReference>
<reference evidence="12" key="2">
    <citation type="submission" date="2015-01" db="EMBL/GenBank/DDBJ databases">
        <authorList>
            <person name="Xiang T."/>
            <person name="Song Y."/>
            <person name="Huang L."/>
            <person name="Wang B."/>
            <person name="Wu P."/>
        </authorList>
    </citation>
    <scope>NUCLEOTIDE SEQUENCE</scope>
    <source>
        <strain evidence="12">PYd21</strain>
        <tissue evidence="12">Mycelium</tissue>
    </source>
</reference>
<evidence type="ECO:0000256" key="2">
    <source>
        <dbReference type="ARBA" id="ARBA00022723"/>
    </source>
</evidence>
<comment type="catalytic activity">
    <reaction evidence="8 9">
        <text>2 superoxide + 2 H(+) = H2O2 + O2</text>
        <dbReference type="Rhea" id="RHEA:20696"/>
        <dbReference type="ChEBI" id="CHEBI:15378"/>
        <dbReference type="ChEBI" id="CHEBI:15379"/>
        <dbReference type="ChEBI" id="CHEBI:16240"/>
        <dbReference type="ChEBI" id="CHEBI:18421"/>
        <dbReference type="EC" id="1.15.1.1"/>
    </reaction>
</comment>
<protein>
    <recommendedName>
        <fullName evidence="9">Superoxide dismutase [Cu-Zn]</fullName>
        <ecNumber evidence="9">1.15.1.1</ecNumber>
    </recommendedName>
</protein>
<keyword evidence="5 9" id="KW-0560">Oxidoreductase</keyword>
<keyword evidence="10" id="KW-0732">Signal</keyword>
<evidence type="ECO:0000256" key="1">
    <source>
        <dbReference type="ARBA" id="ARBA00010457"/>
    </source>
</evidence>
<dbReference type="SUPFAM" id="SSF49329">
    <property type="entry name" value="Cu,Zn superoxide dismutase-like"/>
    <property type="match status" value="1"/>
</dbReference>
<evidence type="ECO:0000256" key="9">
    <source>
        <dbReference type="RuleBase" id="RU000393"/>
    </source>
</evidence>
<dbReference type="EMBL" id="OR540657">
    <property type="protein sequence ID" value="WMX75201.1"/>
    <property type="molecule type" value="mRNA"/>
</dbReference>
<proteinExistence type="evidence at transcript level"/>
<comment type="cofactor">
    <cofactor evidence="9">
        <name>Cu cation</name>
        <dbReference type="ChEBI" id="CHEBI:23378"/>
    </cofactor>
    <text evidence="9">Binds 1 copper ion per subunit.</text>
</comment>
<sequence>MRCATFVAALLASTVSALPYTPEATGATATSTIVATPPSNELPAPAPADLITRAVVTLSGDSSVTGTVNFTQENYGGPVTVSGLVQGLDPSSQRGFHVHAFGDLVGGCASAGPHFNPFNRTHGDRLSSTRHVGDLGNVFSDENGIATFTFDDYYISLNGPLSIIGRAVVIHAATDDLGHGEGDSLATGNAGARSACGVIGRTPA</sequence>
<dbReference type="InterPro" id="IPR018152">
    <property type="entry name" value="SOD_Cu/Zn_BS"/>
</dbReference>